<reference evidence="3 4" key="1">
    <citation type="submission" date="2014-05" db="EMBL/GenBank/DDBJ databases">
        <title>Novel Listeriaceae from food processing environments.</title>
        <authorList>
            <person name="den Bakker H.C."/>
        </authorList>
    </citation>
    <scope>NUCLEOTIDE SEQUENCE [LARGE SCALE GENOMIC DNA]</scope>
    <source>
        <strain evidence="3 4">FSL A5-0281</strain>
    </source>
</reference>
<feature type="domain" description="HTH cro/C1-type" evidence="2">
    <location>
        <begin position="7"/>
        <end position="65"/>
    </location>
</feature>
<dbReference type="GeneID" id="58717955"/>
<dbReference type="Pfam" id="PF01381">
    <property type="entry name" value="HTH_3"/>
    <property type="match status" value="1"/>
</dbReference>
<dbReference type="CDD" id="cd00093">
    <property type="entry name" value="HTH_XRE"/>
    <property type="match status" value="1"/>
</dbReference>
<comment type="caution">
    <text evidence="3">The sequence shown here is derived from an EMBL/GenBank/DDBJ whole genome shotgun (WGS) entry which is preliminary data.</text>
</comment>
<feature type="compositionally biased region" description="Low complexity" evidence="1">
    <location>
        <begin position="158"/>
        <end position="169"/>
    </location>
</feature>
<dbReference type="SUPFAM" id="SSF47413">
    <property type="entry name" value="lambda repressor-like DNA-binding domains"/>
    <property type="match status" value="1"/>
</dbReference>
<accession>A0A099W6A2</accession>
<feature type="region of interest" description="Disordered" evidence="1">
    <location>
        <begin position="149"/>
        <end position="169"/>
    </location>
</feature>
<proteinExistence type="predicted"/>
<dbReference type="SMART" id="SM00530">
    <property type="entry name" value="HTH_XRE"/>
    <property type="match status" value="1"/>
</dbReference>
<evidence type="ECO:0000256" key="1">
    <source>
        <dbReference type="SAM" id="MobiDB-lite"/>
    </source>
</evidence>
<dbReference type="eggNOG" id="COG1396">
    <property type="taxonomic scope" value="Bacteria"/>
</dbReference>
<dbReference type="OrthoDB" id="2364157at2"/>
<evidence type="ECO:0000259" key="2">
    <source>
        <dbReference type="PROSITE" id="PS50943"/>
    </source>
</evidence>
<dbReference type="RefSeq" id="WP_036086709.1">
    <property type="nucleotide sequence ID" value="NZ_CBCSHQ010000002.1"/>
</dbReference>
<dbReference type="GO" id="GO:0003677">
    <property type="term" value="F:DNA binding"/>
    <property type="evidence" value="ECO:0007669"/>
    <property type="project" value="InterPro"/>
</dbReference>
<evidence type="ECO:0000313" key="4">
    <source>
        <dbReference type="Proteomes" id="UP000029844"/>
    </source>
</evidence>
<protein>
    <submittedName>
        <fullName evidence="3">Transcriptional regulator</fullName>
    </submittedName>
</protein>
<sequence>MSVGSRIRRVRKFRDMTQKELGIALGYDEKSADVRITQYETGTRTPKIDVLNAMAEVLNVNILSLREPDTKLYAAEDIMSILFELDDEGGLNLFDVEDDSDPELPETRIGVVIKYRILQNFLKEWQLRKQELKDGLITKDEYTEWKINWPSSADENGKNTPNTTWKNNK</sequence>
<dbReference type="Proteomes" id="UP000029844">
    <property type="component" value="Unassembled WGS sequence"/>
</dbReference>
<gene>
    <name evidence="3" type="ORF">EP57_11335</name>
</gene>
<dbReference type="InterPro" id="IPR010982">
    <property type="entry name" value="Lambda_DNA-bd_dom_sf"/>
</dbReference>
<dbReference type="STRING" id="1552123.EP57_11335"/>
<dbReference type="AlphaFoldDB" id="A0A099W6A2"/>
<evidence type="ECO:0000313" key="3">
    <source>
        <dbReference type="EMBL" id="KGL40477.1"/>
    </source>
</evidence>
<organism evidence="3 4">
    <name type="scientific">Listeria booriae</name>
    <dbReference type="NCBI Taxonomy" id="1552123"/>
    <lineage>
        <taxon>Bacteria</taxon>
        <taxon>Bacillati</taxon>
        <taxon>Bacillota</taxon>
        <taxon>Bacilli</taxon>
        <taxon>Bacillales</taxon>
        <taxon>Listeriaceae</taxon>
        <taxon>Listeria</taxon>
    </lineage>
</organism>
<dbReference type="Gene3D" id="1.10.260.40">
    <property type="entry name" value="lambda repressor-like DNA-binding domains"/>
    <property type="match status" value="1"/>
</dbReference>
<dbReference type="EMBL" id="JNFA01000024">
    <property type="protein sequence ID" value="KGL40477.1"/>
    <property type="molecule type" value="Genomic_DNA"/>
</dbReference>
<keyword evidence="4" id="KW-1185">Reference proteome</keyword>
<dbReference type="InterPro" id="IPR001387">
    <property type="entry name" value="Cro/C1-type_HTH"/>
</dbReference>
<dbReference type="PROSITE" id="PS50943">
    <property type="entry name" value="HTH_CROC1"/>
    <property type="match status" value="1"/>
</dbReference>
<name>A0A099W6A2_9LIST</name>